<reference evidence="2 3" key="1">
    <citation type="journal article" date="2021" name="Elife">
        <title>Chloroplast acquisition without the gene transfer in kleptoplastic sea slugs, Plakobranchus ocellatus.</title>
        <authorList>
            <person name="Maeda T."/>
            <person name="Takahashi S."/>
            <person name="Yoshida T."/>
            <person name="Shimamura S."/>
            <person name="Takaki Y."/>
            <person name="Nagai Y."/>
            <person name="Toyoda A."/>
            <person name="Suzuki Y."/>
            <person name="Arimoto A."/>
            <person name="Ishii H."/>
            <person name="Satoh N."/>
            <person name="Nishiyama T."/>
            <person name="Hasebe M."/>
            <person name="Maruyama T."/>
            <person name="Minagawa J."/>
            <person name="Obokata J."/>
            <person name="Shigenobu S."/>
        </authorList>
    </citation>
    <scope>NUCLEOTIDE SEQUENCE [LARGE SCALE GENOMIC DNA]</scope>
</reference>
<accession>A0AAV4F4X9</accession>
<organism evidence="2 3">
    <name type="scientific">Elysia marginata</name>
    <dbReference type="NCBI Taxonomy" id="1093978"/>
    <lineage>
        <taxon>Eukaryota</taxon>
        <taxon>Metazoa</taxon>
        <taxon>Spiralia</taxon>
        <taxon>Lophotrochozoa</taxon>
        <taxon>Mollusca</taxon>
        <taxon>Gastropoda</taxon>
        <taxon>Heterobranchia</taxon>
        <taxon>Euthyneura</taxon>
        <taxon>Panpulmonata</taxon>
        <taxon>Sacoglossa</taxon>
        <taxon>Placobranchoidea</taxon>
        <taxon>Plakobranchidae</taxon>
        <taxon>Elysia</taxon>
    </lineage>
</organism>
<dbReference type="AlphaFoldDB" id="A0AAV4F4X9"/>
<evidence type="ECO:0000313" key="3">
    <source>
        <dbReference type="Proteomes" id="UP000762676"/>
    </source>
</evidence>
<evidence type="ECO:0000256" key="1">
    <source>
        <dbReference type="SAM" id="Phobius"/>
    </source>
</evidence>
<keyword evidence="1" id="KW-0472">Membrane</keyword>
<proteinExistence type="predicted"/>
<dbReference type="Proteomes" id="UP000762676">
    <property type="component" value="Unassembled WGS sequence"/>
</dbReference>
<feature type="transmembrane region" description="Helical" evidence="1">
    <location>
        <begin position="61"/>
        <end position="81"/>
    </location>
</feature>
<keyword evidence="1" id="KW-1133">Transmembrane helix</keyword>
<name>A0AAV4F4X9_9GAST</name>
<protein>
    <submittedName>
        <fullName evidence="2">Uncharacterized protein</fullName>
    </submittedName>
</protein>
<dbReference type="EMBL" id="BMAT01007644">
    <property type="protein sequence ID" value="GFR68327.1"/>
    <property type="molecule type" value="Genomic_DNA"/>
</dbReference>
<keyword evidence="1" id="KW-0812">Transmembrane</keyword>
<keyword evidence="3" id="KW-1185">Reference proteome</keyword>
<gene>
    <name evidence="2" type="ORF">ElyMa_003729000</name>
</gene>
<comment type="caution">
    <text evidence="2">The sequence shown here is derived from an EMBL/GenBank/DDBJ whole genome shotgun (WGS) entry which is preliminary data.</text>
</comment>
<evidence type="ECO:0000313" key="2">
    <source>
        <dbReference type="EMBL" id="GFR68327.1"/>
    </source>
</evidence>
<sequence>MLCPQTEQAYKLGGQKAHPYLRTRASLSSHLGLTSREEIRLYVGVRQRCSLNRGLSTVKEAIVEVVAVVVEVVVVVVVVVVE</sequence>